<dbReference type="SMART" id="SM00460">
    <property type="entry name" value="TGc"/>
    <property type="match status" value="1"/>
</dbReference>
<feature type="transmembrane region" description="Helical" evidence="1">
    <location>
        <begin position="545"/>
        <end position="567"/>
    </location>
</feature>
<dbReference type="GO" id="GO:0008233">
    <property type="term" value="F:peptidase activity"/>
    <property type="evidence" value="ECO:0007669"/>
    <property type="project" value="UniProtKB-KW"/>
</dbReference>
<feature type="transmembrane region" description="Helical" evidence="1">
    <location>
        <begin position="106"/>
        <end position="124"/>
    </location>
</feature>
<evidence type="ECO:0000256" key="1">
    <source>
        <dbReference type="SAM" id="Phobius"/>
    </source>
</evidence>
<gene>
    <name evidence="3" type="ORF">C8D91_1719</name>
</gene>
<feature type="transmembrane region" description="Helical" evidence="1">
    <location>
        <begin position="12"/>
        <end position="28"/>
    </location>
</feature>
<dbReference type="Pfam" id="PF11992">
    <property type="entry name" value="TgpA_N"/>
    <property type="match status" value="1"/>
</dbReference>
<name>A0A4V3DI48_9GAMM</name>
<dbReference type="InterPro" id="IPR021878">
    <property type="entry name" value="TgpA_N"/>
</dbReference>
<dbReference type="InterPro" id="IPR052901">
    <property type="entry name" value="Bact_TGase-like"/>
</dbReference>
<dbReference type="PANTHER" id="PTHR42736:SF1">
    <property type="entry name" value="PROTEIN-GLUTAMINE GAMMA-GLUTAMYLTRANSFERASE"/>
    <property type="match status" value="1"/>
</dbReference>
<dbReference type="EMBL" id="SNZB01000003">
    <property type="protein sequence ID" value="TDR20741.1"/>
    <property type="molecule type" value="Genomic_DNA"/>
</dbReference>
<dbReference type="RefSeq" id="WP_099018568.1">
    <property type="nucleotide sequence ID" value="NZ_NIHB01000001.1"/>
</dbReference>
<keyword evidence="1" id="KW-0472">Membrane</keyword>
<reference evidence="3 4" key="1">
    <citation type="submission" date="2019-03" db="EMBL/GenBank/DDBJ databases">
        <title>Genomic Encyclopedia of Type Strains, Phase IV (KMG-IV): sequencing the most valuable type-strain genomes for metagenomic binning, comparative biology and taxonomic classification.</title>
        <authorList>
            <person name="Goeker M."/>
        </authorList>
    </citation>
    <scope>NUCLEOTIDE SEQUENCE [LARGE SCALE GENOMIC DNA]</scope>
    <source>
        <strain evidence="3 4">DSM 25488</strain>
    </source>
</reference>
<dbReference type="InterPro" id="IPR002931">
    <property type="entry name" value="Transglutaminase-like"/>
</dbReference>
<dbReference type="Gene3D" id="3.10.620.30">
    <property type="match status" value="1"/>
</dbReference>
<feature type="transmembrane region" description="Helical" evidence="1">
    <location>
        <begin position="130"/>
        <end position="150"/>
    </location>
</feature>
<dbReference type="AlphaFoldDB" id="A0A4V3DI48"/>
<dbReference type="OrthoDB" id="9804872at2"/>
<keyword evidence="3" id="KW-0378">Hydrolase</keyword>
<proteinExistence type="predicted"/>
<keyword evidence="4" id="KW-1185">Reference proteome</keyword>
<protein>
    <submittedName>
        <fullName evidence="3">Transglutaminase-like putative cysteine protease</fullName>
    </submittedName>
</protein>
<comment type="caution">
    <text evidence="3">The sequence shown here is derived from an EMBL/GenBank/DDBJ whole genome shotgun (WGS) entry which is preliminary data.</text>
</comment>
<keyword evidence="1" id="KW-0812">Transmembrane</keyword>
<feature type="transmembrane region" description="Helical" evidence="1">
    <location>
        <begin position="162"/>
        <end position="183"/>
    </location>
</feature>
<evidence type="ECO:0000259" key="2">
    <source>
        <dbReference type="SMART" id="SM00460"/>
    </source>
</evidence>
<dbReference type="Pfam" id="PF01841">
    <property type="entry name" value="Transglut_core"/>
    <property type="match status" value="1"/>
</dbReference>
<dbReference type="Proteomes" id="UP000295724">
    <property type="component" value="Unassembled WGS sequence"/>
</dbReference>
<evidence type="ECO:0000313" key="4">
    <source>
        <dbReference type="Proteomes" id="UP000295724"/>
    </source>
</evidence>
<organism evidence="3 4">
    <name type="scientific">Marinicella litoralis</name>
    <dbReference type="NCBI Taxonomy" id="644220"/>
    <lineage>
        <taxon>Bacteria</taxon>
        <taxon>Pseudomonadati</taxon>
        <taxon>Pseudomonadota</taxon>
        <taxon>Gammaproteobacteria</taxon>
        <taxon>Lysobacterales</taxon>
        <taxon>Marinicellaceae</taxon>
        <taxon>Marinicella</taxon>
    </lineage>
</organism>
<keyword evidence="3" id="KW-0645">Protease</keyword>
<sequence>MTRIKSQLSLKQLFWITFAVLLAVLPQAYRLPMWFLPMTALVVGYRFYAQINQLKRAYNRILIMVAIVALIMIIYSQGFGLSREISVTILITMTVLKLLETYAMRDALLVVMLCYFVTMTRFLYSQDLLLVLYLFGSAFVTTHALAVLNFQRNEKWFDRKQINSTAGSLALAIPFAVLFFLVFPRLGSPIWGSPDIFGEGKTGISDSMSPGSIIELFMDDSPAFRVTFKNDKKPTNNQLYWRGPVLWNFDGRTWSREKQNSTRKTIRQYQPEQVIDYQIELESTGQNYMFGLDYIVDAPKGAFLLPDSMLYAPVKINQLRHYELQSLLLDRFYSPLSDKNETLLLNFPEQQNLKTQALIETWQQDSADPIDIVNRALNHFNQEPFFYSYTPPALEGDVIDAFLFESKRGFCEHYASTFTIMMRMAGIPARVVTGYQGGVDNGDYLLVKQSDAHAWSEVYIQEEDSGYWLRVDPTSMVAPERVEMGSRQIMDQKRNIIDYEWLINFKESMDKYRYQWNQWVRDFNVSKQEALFRAIGIDHRDGKTLALMLAGILMMTILLSLIPIWWIKRKKYHDLQKIYLQLIHLFRKQEVLYGYRTQGIEKFVHKLITLYPNIEVQANHFLKLYLNARYSVNPSHNQQTLAQLNNSLQKIKSLLKEQHAL</sequence>
<feature type="domain" description="Transglutaminase-like" evidence="2">
    <location>
        <begin position="403"/>
        <end position="475"/>
    </location>
</feature>
<accession>A0A4V3DI48</accession>
<dbReference type="PANTHER" id="PTHR42736">
    <property type="entry name" value="PROTEIN-GLUTAMINE GAMMA-GLUTAMYLTRANSFERASE"/>
    <property type="match status" value="1"/>
</dbReference>
<dbReference type="SUPFAM" id="SSF54001">
    <property type="entry name" value="Cysteine proteinases"/>
    <property type="match status" value="1"/>
</dbReference>
<dbReference type="InterPro" id="IPR038765">
    <property type="entry name" value="Papain-like_cys_pep_sf"/>
</dbReference>
<evidence type="ECO:0000313" key="3">
    <source>
        <dbReference type="EMBL" id="TDR20741.1"/>
    </source>
</evidence>
<dbReference type="GO" id="GO:0006508">
    <property type="term" value="P:proteolysis"/>
    <property type="evidence" value="ECO:0007669"/>
    <property type="project" value="UniProtKB-KW"/>
</dbReference>
<feature type="transmembrane region" description="Helical" evidence="1">
    <location>
        <begin position="58"/>
        <end position="75"/>
    </location>
</feature>
<keyword evidence="1" id="KW-1133">Transmembrane helix</keyword>